<gene>
    <name evidence="2" type="ORF">J8H85_00060</name>
</gene>
<dbReference type="Proteomes" id="UP000670776">
    <property type="component" value="Unassembled WGS sequence"/>
</dbReference>
<comment type="caution">
    <text evidence="2">The sequence shown here is derived from an EMBL/GenBank/DDBJ whole genome shotgun (WGS) entry which is preliminary data.</text>
</comment>
<keyword evidence="3" id="KW-1185">Reference proteome</keyword>
<protein>
    <submittedName>
        <fullName evidence="2">Uncharacterized protein</fullName>
    </submittedName>
</protein>
<sequence length="315" mass="36614">MNQNIFSSLVSITKGLHRDQKSEREFKMLLGDLKLKPVAENAVFHLQFKKPLNSKKEYYQINIFNNTQDTITKFQDDFPQDATTAENKYSYTALSNKLEKYLNDIAKYINDRNITNDLADDSNYIINYLKASAIKLYAELQSQYGHYSDAHLYTVPELAEKYFYDSNFDESSIKQLDAIQPKNTNKAKPIRKPKTSFGFKSRDISILLKVLQDLQLKIDLLQNRTKVEDLHKLLSADDFKLLDYQVYFGCETTQLSYIVKQLKPFFNNFNPTSMERSGKFKTTSDTPLTANNLHKNQVHNPKGKEEIDKIIQQLQ</sequence>
<dbReference type="RefSeq" id="WP_209651450.1">
    <property type="nucleotide sequence ID" value="NZ_JAGJCB010000001.1"/>
</dbReference>
<feature type="compositionally biased region" description="Polar residues" evidence="1">
    <location>
        <begin position="276"/>
        <end position="299"/>
    </location>
</feature>
<name>A0ABS4BNL8_9FLAO</name>
<dbReference type="Pfam" id="PF20322">
    <property type="entry name" value="DUF6617"/>
    <property type="match status" value="1"/>
</dbReference>
<feature type="region of interest" description="Disordered" evidence="1">
    <location>
        <begin position="276"/>
        <end position="303"/>
    </location>
</feature>
<proteinExistence type="predicted"/>
<reference evidence="2 3" key="1">
    <citation type="submission" date="2021-04" db="EMBL/GenBank/DDBJ databases">
        <title>Mariniflexile gromovii gen. nov., sp. nov., a gliding bacterium isolated from the sea urchin Strongylocentrotus intermedius.</title>
        <authorList>
            <person name="Ko S."/>
            <person name="Le V."/>
            <person name="Ahn C.-Y."/>
            <person name="Oh H.-M."/>
        </authorList>
    </citation>
    <scope>NUCLEOTIDE SEQUENCE [LARGE SCALE GENOMIC DNA]</scope>
    <source>
        <strain evidence="2 3">KCTC 12570</strain>
    </source>
</reference>
<evidence type="ECO:0000313" key="3">
    <source>
        <dbReference type="Proteomes" id="UP000670776"/>
    </source>
</evidence>
<evidence type="ECO:0000256" key="1">
    <source>
        <dbReference type="SAM" id="MobiDB-lite"/>
    </source>
</evidence>
<dbReference type="EMBL" id="JAGJCB010000001">
    <property type="protein sequence ID" value="MBP0902204.1"/>
    <property type="molecule type" value="Genomic_DNA"/>
</dbReference>
<evidence type="ECO:0000313" key="2">
    <source>
        <dbReference type="EMBL" id="MBP0902204.1"/>
    </source>
</evidence>
<dbReference type="InterPro" id="IPR046725">
    <property type="entry name" value="DUF6617"/>
</dbReference>
<accession>A0ABS4BNL8</accession>
<organism evidence="2 3">
    <name type="scientific">Mariniflexile gromovii</name>
    <dbReference type="NCBI Taxonomy" id="362523"/>
    <lineage>
        <taxon>Bacteria</taxon>
        <taxon>Pseudomonadati</taxon>
        <taxon>Bacteroidota</taxon>
        <taxon>Flavobacteriia</taxon>
        <taxon>Flavobacteriales</taxon>
        <taxon>Flavobacteriaceae</taxon>
        <taxon>Mariniflexile</taxon>
    </lineage>
</organism>